<dbReference type="SMART" id="SM00220">
    <property type="entry name" value="S_TKc"/>
    <property type="match status" value="1"/>
</dbReference>
<organism evidence="21 22">
    <name type="scientific">Striga hermonthica</name>
    <name type="common">Purple witchweed</name>
    <name type="synonym">Buchnera hermonthica</name>
    <dbReference type="NCBI Taxonomy" id="68872"/>
    <lineage>
        <taxon>Eukaryota</taxon>
        <taxon>Viridiplantae</taxon>
        <taxon>Streptophyta</taxon>
        <taxon>Embryophyta</taxon>
        <taxon>Tracheophyta</taxon>
        <taxon>Spermatophyta</taxon>
        <taxon>Magnoliopsida</taxon>
        <taxon>eudicotyledons</taxon>
        <taxon>Gunneridae</taxon>
        <taxon>Pentapetalae</taxon>
        <taxon>asterids</taxon>
        <taxon>lamiids</taxon>
        <taxon>Lamiales</taxon>
        <taxon>Orobanchaceae</taxon>
        <taxon>Buchnereae</taxon>
        <taxon>Striga</taxon>
    </lineage>
</organism>
<evidence type="ECO:0000256" key="6">
    <source>
        <dbReference type="ARBA" id="ARBA00022679"/>
    </source>
</evidence>
<evidence type="ECO:0000256" key="16">
    <source>
        <dbReference type="ARBA" id="ARBA00047899"/>
    </source>
</evidence>
<dbReference type="CDD" id="cd06899">
    <property type="entry name" value="lectin_legume_LecRK_Arcelin_ConA"/>
    <property type="match status" value="1"/>
</dbReference>
<keyword evidence="8" id="KW-0732">Signal</keyword>
<keyword evidence="11 21" id="KW-0418">Kinase</keyword>
<dbReference type="Gene3D" id="3.30.200.20">
    <property type="entry name" value="Phosphorylase Kinase, domain 1"/>
    <property type="match status" value="1"/>
</dbReference>
<gene>
    <name evidence="21" type="ORF">SHERM_17290</name>
</gene>
<evidence type="ECO:0000256" key="13">
    <source>
        <dbReference type="ARBA" id="ARBA00022989"/>
    </source>
</evidence>
<dbReference type="EMBL" id="CACSLK010016728">
    <property type="protein sequence ID" value="CAA0817910.1"/>
    <property type="molecule type" value="Genomic_DNA"/>
</dbReference>
<evidence type="ECO:0000256" key="5">
    <source>
        <dbReference type="ARBA" id="ARBA00022527"/>
    </source>
</evidence>
<dbReference type="EC" id="2.7.11.1" evidence="4"/>
<comment type="similarity">
    <text evidence="3">In the C-terminal section; belongs to the protein kinase superfamily. Ser/Thr protein kinase family.</text>
</comment>
<evidence type="ECO:0000259" key="20">
    <source>
        <dbReference type="PROSITE" id="PS50011"/>
    </source>
</evidence>
<sequence length="665" mass="74197">MERYFIQLLLCLFTTILAVRLTLAVDFLFNGFNSSDASLYGDADIKSHVLALTNDVSSSNGRAFYPYQIHTKQPNSSLALPFSTSFIFAMAPSQVGVIRYGFVFYFVPGGETLNSSSASQLGLFNSSGGGPPNSHVFGVEFDAYRNSLFLSVDDGHLGVDVDSIISISADRAGYWADNSSSFKPLSFNDGKNYQAWIDYVDGVVNVTIAPVELKRRPNWPLVSVPLNLSRVLLDDMHVGFIGGTYKSFFGSQRILAWSFSNTNFSLSEGMINGGLPNFAPPNHRTSGSVSVSGMTVVVLSLILLCFVAAVVILLKKRSKRIKMKKEGTEYWELEYWPHRISYREIESATKNFAEENVIGVGGNGKVYKGLFPGGSVVAVKCLSRENSESVKAFSAEVSSLGRLKHRNLVGLRGWCKKEKDTIFVVYDYMENGSLDKRVFECDDSKMLSWEERIRILKQVAWGVSYLHHGWESKVLHRDIKASNVLLDEQMNARLGDFGMAWIHNHDNGNDPTRVVGTVGYLAPEVVKNGKVSTQTDVFSYGVLILEVICGRRPIEEGKPFLVDWLLELLRRGELVSGVDPRFRANSEIDEERVEQIIRLGLLCAHPDASVRPTMRQVVKFFEEKTEIDEPEDEDESTHILKKMKDKEILCSSASISWSHSFGVGR</sequence>
<comment type="caution">
    <text evidence="21">The sequence shown here is derived from an EMBL/GenBank/DDBJ whole genome shotgun (WGS) entry which is preliminary data.</text>
</comment>
<dbReference type="PROSITE" id="PS00107">
    <property type="entry name" value="PROTEIN_KINASE_ATP"/>
    <property type="match status" value="1"/>
</dbReference>
<evidence type="ECO:0000256" key="4">
    <source>
        <dbReference type="ARBA" id="ARBA00012513"/>
    </source>
</evidence>
<evidence type="ECO:0000256" key="18">
    <source>
        <dbReference type="PROSITE-ProRule" id="PRU10141"/>
    </source>
</evidence>
<dbReference type="GO" id="GO:0005524">
    <property type="term" value="F:ATP binding"/>
    <property type="evidence" value="ECO:0007669"/>
    <property type="project" value="UniProtKB-UniRule"/>
</dbReference>
<evidence type="ECO:0000256" key="12">
    <source>
        <dbReference type="ARBA" id="ARBA00022840"/>
    </source>
</evidence>
<keyword evidence="13 19" id="KW-1133">Transmembrane helix</keyword>
<dbReference type="SUPFAM" id="SSF56112">
    <property type="entry name" value="Protein kinase-like (PK-like)"/>
    <property type="match status" value="1"/>
</dbReference>
<keyword evidence="6" id="KW-0808">Transferase</keyword>
<proteinExistence type="inferred from homology"/>
<dbReference type="Gene3D" id="2.60.120.200">
    <property type="match status" value="1"/>
</dbReference>
<protein>
    <recommendedName>
        <fullName evidence="4">non-specific serine/threonine protein kinase</fullName>
        <ecNumber evidence="4">2.7.11.1</ecNumber>
    </recommendedName>
</protein>
<dbReference type="FunFam" id="1.10.510.10:FF:000108">
    <property type="entry name" value="L-type lectin-domain containing receptor kinase S.4"/>
    <property type="match status" value="1"/>
</dbReference>
<evidence type="ECO:0000313" key="22">
    <source>
        <dbReference type="Proteomes" id="UP001153555"/>
    </source>
</evidence>
<feature type="binding site" evidence="18">
    <location>
        <position position="380"/>
    </location>
    <ligand>
        <name>ATP</name>
        <dbReference type="ChEBI" id="CHEBI:30616"/>
    </ligand>
</feature>
<dbReference type="InterPro" id="IPR000719">
    <property type="entry name" value="Prot_kinase_dom"/>
</dbReference>
<dbReference type="InterPro" id="IPR001220">
    <property type="entry name" value="Legume_lectin_dom"/>
</dbReference>
<comment type="subcellular location">
    <subcellularLocation>
        <location evidence="1">Membrane</location>
        <topology evidence="1">Single-pass type I membrane protein</topology>
    </subcellularLocation>
</comment>
<dbReference type="SUPFAM" id="SSF49899">
    <property type="entry name" value="Concanavalin A-like lectins/glucanases"/>
    <property type="match status" value="1"/>
</dbReference>
<evidence type="ECO:0000256" key="15">
    <source>
        <dbReference type="ARBA" id="ARBA00023170"/>
    </source>
</evidence>
<dbReference type="PROSITE" id="PS00108">
    <property type="entry name" value="PROTEIN_KINASE_ST"/>
    <property type="match status" value="1"/>
</dbReference>
<keyword evidence="10 18" id="KW-0547">Nucleotide-binding</keyword>
<name>A0A9N7R9C9_STRHE</name>
<dbReference type="InterPro" id="IPR013320">
    <property type="entry name" value="ConA-like_dom_sf"/>
</dbReference>
<dbReference type="Proteomes" id="UP001153555">
    <property type="component" value="Unassembled WGS sequence"/>
</dbReference>
<dbReference type="GO" id="GO:0004674">
    <property type="term" value="F:protein serine/threonine kinase activity"/>
    <property type="evidence" value="ECO:0007669"/>
    <property type="project" value="UniProtKB-KW"/>
</dbReference>
<evidence type="ECO:0000256" key="3">
    <source>
        <dbReference type="ARBA" id="ARBA00010217"/>
    </source>
</evidence>
<keyword evidence="5" id="KW-0723">Serine/threonine-protein kinase</keyword>
<keyword evidence="15 21" id="KW-0675">Receptor</keyword>
<dbReference type="OrthoDB" id="897869at2759"/>
<comment type="catalytic activity">
    <reaction evidence="16">
        <text>L-threonyl-[protein] + ATP = O-phospho-L-threonyl-[protein] + ADP + H(+)</text>
        <dbReference type="Rhea" id="RHEA:46608"/>
        <dbReference type="Rhea" id="RHEA-COMP:11060"/>
        <dbReference type="Rhea" id="RHEA-COMP:11605"/>
        <dbReference type="ChEBI" id="CHEBI:15378"/>
        <dbReference type="ChEBI" id="CHEBI:30013"/>
        <dbReference type="ChEBI" id="CHEBI:30616"/>
        <dbReference type="ChEBI" id="CHEBI:61977"/>
        <dbReference type="ChEBI" id="CHEBI:456216"/>
        <dbReference type="EC" id="2.7.11.1"/>
    </reaction>
</comment>
<dbReference type="FunFam" id="3.30.200.20:FF:000621">
    <property type="entry name" value="Putative L-type lectin-domain containing receptor kinase VII.2"/>
    <property type="match status" value="1"/>
</dbReference>
<evidence type="ECO:0000256" key="9">
    <source>
        <dbReference type="ARBA" id="ARBA00022734"/>
    </source>
</evidence>
<dbReference type="PROSITE" id="PS50011">
    <property type="entry name" value="PROTEIN_KINASE_DOM"/>
    <property type="match status" value="1"/>
</dbReference>
<evidence type="ECO:0000256" key="2">
    <source>
        <dbReference type="ARBA" id="ARBA00008536"/>
    </source>
</evidence>
<feature type="domain" description="Protein kinase" evidence="20">
    <location>
        <begin position="352"/>
        <end position="621"/>
    </location>
</feature>
<dbReference type="InterPro" id="IPR050528">
    <property type="entry name" value="L-type_Lectin-RKs"/>
</dbReference>
<keyword evidence="12 18" id="KW-0067">ATP-binding</keyword>
<dbReference type="GO" id="GO:0016020">
    <property type="term" value="C:membrane"/>
    <property type="evidence" value="ECO:0007669"/>
    <property type="project" value="UniProtKB-SubCell"/>
</dbReference>
<dbReference type="AlphaFoldDB" id="A0A9N7R9C9"/>
<dbReference type="InterPro" id="IPR008271">
    <property type="entry name" value="Ser/Thr_kinase_AS"/>
</dbReference>
<dbReference type="GO" id="GO:0030246">
    <property type="term" value="F:carbohydrate binding"/>
    <property type="evidence" value="ECO:0007669"/>
    <property type="project" value="UniProtKB-KW"/>
</dbReference>
<evidence type="ECO:0000256" key="11">
    <source>
        <dbReference type="ARBA" id="ARBA00022777"/>
    </source>
</evidence>
<evidence type="ECO:0000256" key="10">
    <source>
        <dbReference type="ARBA" id="ARBA00022741"/>
    </source>
</evidence>
<accession>A0A9N7R9C9</accession>
<keyword evidence="9" id="KW-0430">Lectin</keyword>
<dbReference type="Gene3D" id="1.10.510.10">
    <property type="entry name" value="Transferase(Phosphotransferase) domain 1"/>
    <property type="match status" value="1"/>
</dbReference>
<dbReference type="InterPro" id="IPR011009">
    <property type="entry name" value="Kinase-like_dom_sf"/>
</dbReference>
<keyword evidence="7 19" id="KW-0812">Transmembrane</keyword>
<keyword evidence="22" id="KW-1185">Reference proteome</keyword>
<keyword evidence="14 19" id="KW-0472">Membrane</keyword>
<dbReference type="PANTHER" id="PTHR27007">
    <property type="match status" value="1"/>
</dbReference>
<dbReference type="Pfam" id="PF00069">
    <property type="entry name" value="Pkinase"/>
    <property type="match status" value="1"/>
</dbReference>
<evidence type="ECO:0000256" key="7">
    <source>
        <dbReference type="ARBA" id="ARBA00022692"/>
    </source>
</evidence>
<evidence type="ECO:0000256" key="14">
    <source>
        <dbReference type="ARBA" id="ARBA00023136"/>
    </source>
</evidence>
<reference evidence="21" key="1">
    <citation type="submission" date="2019-12" db="EMBL/GenBank/DDBJ databases">
        <authorList>
            <person name="Scholes J."/>
        </authorList>
    </citation>
    <scope>NUCLEOTIDE SEQUENCE</scope>
</reference>
<evidence type="ECO:0000313" key="21">
    <source>
        <dbReference type="EMBL" id="CAA0817910.1"/>
    </source>
</evidence>
<feature type="transmembrane region" description="Helical" evidence="19">
    <location>
        <begin position="291"/>
        <end position="314"/>
    </location>
</feature>
<dbReference type="InterPro" id="IPR017441">
    <property type="entry name" value="Protein_kinase_ATP_BS"/>
</dbReference>
<evidence type="ECO:0000256" key="17">
    <source>
        <dbReference type="ARBA" id="ARBA00048679"/>
    </source>
</evidence>
<evidence type="ECO:0000256" key="19">
    <source>
        <dbReference type="SAM" id="Phobius"/>
    </source>
</evidence>
<comment type="similarity">
    <text evidence="2">In the N-terminal section; belongs to the leguminous lectin family.</text>
</comment>
<comment type="catalytic activity">
    <reaction evidence="17">
        <text>L-seryl-[protein] + ATP = O-phospho-L-seryl-[protein] + ADP + H(+)</text>
        <dbReference type="Rhea" id="RHEA:17989"/>
        <dbReference type="Rhea" id="RHEA-COMP:9863"/>
        <dbReference type="Rhea" id="RHEA-COMP:11604"/>
        <dbReference type="ChEBI" id="CHEBI:15378"/>
        <dbReference type="ChEBI" id="CHEBI:29999"/>
        <dbReference type="ChEBI" id="CHEBI:30616"/>
        <dbReference type="ChEBI" id="CHEBI:83421"/>
        <dbReference type="ChEBI" id="CHEBI:456216"/>
        <dbReference type="EC" id="2.7.11.1"/>
    </reaction>
</comment>
<dbReference type="Pfam" id="PF00139">
    <property type="entry name" value="Lectin_legB"/>
    <property type="match status" value="1"/>
</dbReference>
<evidence type="ECO:0000256" key="1">
    <source>
        <dbReference type="ARBA" id="ARBA00004479"/>
    </source>
</evidence>
<evidence type="ECO:0000256" key="8">
    <source>
        <dbReference type="ARBA" id="ARBA00022729"/>
    </source>
</evidence>